<accession>U5CF10</accession>
<dbReference type="Proteomes" id="UP000016856">
    <property type="component" value="Unassembled WGS sequence"/>
</dbReference>
<dbReference type="PATRIC" id="fig|1388761.3.peg.2020"/>
<dbReference type="AlphaFoldDB" id="U5CF10"/>
<dbReference type="Pfam" id="PF01656">
    <property type="entry name" value="CbiA"/>
    <property type="match status" value="1"/>
</dbReference>
<reference evidence="3 4" key="1">
    <citation type="journal article" date="2013" name="Genome Announc.">
        <title>Draft Genome Sequence of an Anaerobic and Extremophilic Bacterium, Caldanaerobacter yonseiensis, Isolated from a Geothermal Hot Stream.</title>
        <authorList>
            <person name="Lee S.J."/>
            <person name="Lee Y.J."/>
            <person name="Park G.S."/>
            <person name="Kim B.C."/>
            <person name="Lee S.J."/>
            <person name="Shin J.H."/>
            <person name="Lee D.W."/>
        </authorList>
    </citation>
    <scope>NUCLEOTIDE SEQUENCE [LARGE SCALE GENOMIC DNA]</scope>
    <source>
        <strain evidence="3 4">KB-1</strain>
    </source>
</reference>
<dbReference type="InterPro" id="IPR050625">
    <property type="entry name" value="ParA/MinD_ATPase"/>
</dbReference>
<name>U5CF10_CALSX</name>
<dbReference type="GO" id="GO:0016887">
    <property type="term" value="F:ATP hydrolysis activity"/>
    <property type="evidence" value="ECO:0007669"/>
    <property type="project" value="TreeGrafter"/>
</dbReference>
<dbReference type="InterPro" id="IPR027417">
    <property type="entry name" value="P-loop_NTPase"/>
</dbReference>
<dbReference type="RefSeq" id="WP_022588335.1">
    <property type="nucleotide sequence ID" value="NZ_AXDC01000029.1"/>
</dbReference>
<evidence type="ECO:0000256" key="1">
    <source>
        <dbReference type="SAM" id="Coils"/>
    </source>
</evidence>
<dbReference type="EMBL" id="AXDC01000029">
    <property type="protein sequence ID" value="ERM91500.1"/>
    <property type="molecule type" value="Genomic_DNA"/>
</dbReference>
<protein>
    <recommendedName>
        <fullName evidence="2">CobQ/CobB/MinD/ParA nucleotide binding domain-containing protein</fullName>
    </recommendedName>
</protein>
<dbReference type="SUPFAM" id="SSF52540">
    <property type="entry name" value="P-loop containing nucleoside triphosphate hydrolases"/>
    <property type="match status" value="1"/>
</dbReference>
<feature type="domain" description="CobQ/CobB/MinD/ParA nucleotide binding" evidence="2">
    <location>
        <begin position="3"/>
        <end position="196"/>
    </location>
</feature>
<dbReference type="GO" id="GO:0005524">
    <property type="term" value="F:ATP binding"/>
    <property type="evidence" value="ECO:0007669"/>
    <property type="project" value="TreeGrafter"/>
</dbReference>
<feature type="coiled-coil region" evidence="1">
    <location>
        <begin position="442"/>
        <end position="490"/>
    </location>
</feature>
<comment type="caution">
    <text evidence="3">The sequence shown here is derived from an EMBL/GenBank/DDBJ whole genome shotgun (WGS) entry which is preliminary data.</text>
</comment>
<dbReference type="GO" id="GO:0005829">
    <property type="term" value="C:cytosol"/>
    <property type="evidence" value="ECO:0007669"/>
    <property type="project" value="TreeGrafter"/>
</dbReference>
<dbReference type="PANTHER" id="PTHR43384">
    <property type="entry name" value="SEPTUM SITE-DETERMINING PROTEIN MIND HOMOLOG, CHLOROPLASTIC-RELATED"/>
    <property type="match status" value="1"/>
</dbReference>
<organism evidence="3 4">
    <name type="scientific">Caldanaerobacter subterraneus subsp. yonseiensis KB-1</name>
    <dbReference type="NCBI Taxonomy" id="1388761"/>
    <lineage>
        <taxon>Bacteria</taxon>
        <taxon>Bacillati</taxon>
        <taxon>Bacillota</taxon>
        <taxon>Clostridia</taxon>
        <taxon>Thermoanaerobacterales</taxon>
        <taxon>Thermoanaerobacteraceae</taxon>
        <taxon>Caldanaerobacter</taxon>
    </lineage>
</organism>
<dbReference type="GO" id="GO:0051782">
    <property type="term" value="P:negative regulation of cell division"/>
    <property type="evidence" value="ECO:0007669"/>
    <property type="project" value="TreeGrafter"/>
</dbReference>
<proteinExistence type="predicted"/>
<dbReference type="GO" id="GO:0009898">
    <property type="term" value="C:cytoplasmic side of plasma membrane"/>
    <property type="evidence" value="ECO:0007669"/>
    <property type="project" value="TreeGrafter"/>
</dbReference>
<evidence type="ECO:0000259" key="2">
    <source>
        <dbReference type="Pfam" id="PF01656"/>
    </source>
</evidence>
<gene>
    <name evidence="3" type="ORF">O163_10010</name>
</gene>
<dbReference type="PANTHER" id="PTHR43384:SF13">
    <property type="entry name" value="SLR0110 PROTEIN"/>
    <property type="match status" value="1"/>
</dbReference>
<evidence type="ECO:0000313" key="3">
    <source>
        <dbReference type="EMBL" id="ERM91500.1"/>
    </source>
</evidence>
<dbReference type="Gene3D" id="3.40.50.300">
    <property type="entry name" value="P-loop containing nucleotide triphosphate hydrolases"/>
    <property type="match status" value="1"/>
</dbReference>
<evidence type="ECO:0000313" key="4">
    <source>
        <dbReference type="Proteomes" id="UP000016856"/>
    </source>
</evidence>
<keyword evidence="1" id="KW-0175">Coiled coil</keyword>
<sequence length="492" mass="56377">MIISIFSPKGGVGKTTIALALSKTASKKLKTCTIEFDFSPGDFVSILDLDRKKNILEAVNGNLDWAVQRPIKQNFDVIVGGYPDAYEMIKPDKLRKMMEELNTRYELVIIDIQPAFVEGCIDIFDMSKDILFIVEDDVSVNSRAVGNIDWARANGFIDLRKIKIIVNKLKTRELKYVNITELKLPVIYKVPYIKNLGSFENPKMLKHAENILNVLYPNIFHEERKGFLFFKKKQPEQIPAELSNTGEVPKETELSSAAENVPIENHEPETAEEVKRGQERIPEKRGELYPMKVYVNTGYKELDDIFKTKFETVDSLAGCDAAVISYISNKDYIRSLISAGKKIILLAGDSDYSLVEAAKEIGIKDIYRSPIDPQEIIDNLINDKGGKNMLGEKVGLEIEIPEQNQPEAFETIEKQEDALKYDSENEINTVLNEIKNILAKNKEVYERRISMQEEIIRQKEEEIKELQKTIEEYKEKEEKRKKVLMELQNLLQ</sequence>
<dbReference type="InterPro" id="IPR002586">
    <property type="entry name" value="CobQ/CobB/MinD/ParA_Nub-bd_dom"/>
</dbReference>